<accession>A0A402CSX9</accession>
<sequence length="345" mass="39404">MTLIAAYRSYGIPVLMGDLLITGGGMSDDYRRKICRFSPHFVVAWTGHLILAEIIFTEIRRKMVNHSLTKEWLESVLTSYQVEDFGLLSIRLVGWIIDQGENCFRWNSEYPSELFYGEPMLDGTGAPFIDGFVGQGNIYDMEYPEAIDLEKAKEHCLFLATNLMSEEILKPGSTQSYGFGYAYEMLCLTESGFQYIDELMYFVLTVKFDCNWKFESASIENPMYTYSQQNEYAIIHKLNREGESDLSIIAFPGSSTDLSEGNDLVKKYANAFVNKNIAIPNVYCIFLNYIGVNYRGPLFSMLVNSDDMEASPIKIVRGSQGKMQVILHQGTLEEFYRDIRSDQEL</sequence>
<proteinExistence type="predicted"/>
<evidence type="ECO:0000313" key="2">
    <source>
        <dbReference type="Proteomes" id="UP000287394"/>
    </source>
</evidence>
<dbReference type="EMBL" id="AP025739">
    <property type="protein sequence ID" value="BDI30939.1"/>
    <property type="molecule type" value="Genomic_DNA"/>
</dbReference>
<dbReference type="RefSeq" id="WP_125205873.1">
    <property type="nucleotide sequence ID" value="NZ_AP025739.1"/>
</dbReference>
<dbReference type="KEGG" id="ccot:CCAX7_29900"/>
<reference evidence="1 2" key="1">
    <citation type="journal article" date="2019" name="Int. J. Syst. Evol. Microbiol.">
        <title>Capsulimonas corticalis gen. nov., sp. nov., an aerobic capsulated bacterium, of a novel bacterial order, Capsulimonadales ord. nov., of the class Armatimonadia of the phylum Armatimonadetes.</title>
        <authorList>
            <person name="Li J."/>
            <person name="Kudo C."/>
            <person name="Tonouchi A."/>
        </authorList>
    </citation>
    <scope>NUCLEOTIDE SEQUENCE [LARGE SCALE GENOMIC DNA]</scope>
    <source>
        <strain evidence="1 2">AX-7</strain>
    </source>
</reference>
<gene>
    <name evidence="1" type="ORF">CCAX7_29900</name>
</gene>
<organism evidence="1 2">
    <name type="scientific">Capsulimonas corticalis</name>
    <dbReference type="NCBI Taxonomy" id="2219043"/>
    <lineage>
        <taxon>Bacteria</taxon>
        <taxon>Bacillati</taxon>
        <taxon>Armatimonadota</taxon>
        <taxon>Armatimonadia</taxon>
        <taxon>Capsulimonadales</taxon>
        <taxon>Capsulimonadaceae</taxon>
        <taxon>Capsulimonas</taxon>
    </lineage>
</organism>
<keyword evidence="2" id="KW-1185">Reference proteome</keyword>
<dbReference type="OrthoDB" id="6943054at2"/>
<dbReference type="AlphaFoldDB" id="A0A402CSX9"/>
<evidence type="ECO:0000313" key="1">
    <source>
        <dbReference type="EMBL" id="BDI30939.1"/>
    </source>
</evidence>
<protein>
    <submittedName>
        <fullName evidence="1">Uncharacterized protein</fullName>
    </submittedName>
</protein>
<dbReference type="Proteomes" id="UP000287394">
    <property type="component" value="Chromosome"/>
</dbReference>
<name>A0A402CSX9_9BACT</name>